<evidence type="ECO:0000313" key="2">
    <source>
        <dbReference type="Proteomes" id="UP000828390"/>
    </source>
</evidence>
<proteinExistence type="predicted"/>
<protein>
    <submittedName>
        <fullName evidence="1">Uncharacterized protein</fullName>
    </submittedName>
</protein>
<dbReference type="AlphaFoldDB" id="A0A9D4FVS2"/>
<keyword evidence="2" id="KW-1185">Reference proteome</keyword>
<sequence length="300" mass="33349">MGPRNVEFAAKRKTTTDDPSLQATIRCMENDKSKTWTSVELHSFYTGNGGSLPRKTLVQKLSDVFGDELLVLSSKGLANIVIFRNKASTLLRLDDLDEDAIPIEYTAKQIVSECKKIHYNKDKYNIRIDRKLAAEQSSATLSKLLSCMSEKLSNTLPALLICNMVTGLVKNKPTSLQIALGIETREKACIQNLYDFGVKCSYDEVLRFKTSAAVSTVAEEQNPSLRPITDANECLIQAVADNFDANVSSQNGLKSTHALALLLTQNKRTLDITPGYNRTIDRISRDAMKTPIKSYVKIQH</sequence>
<organism evidence="1 2">
    <name type="scientific">Dreissena polymorpha</name>
    <name type="common">Zebra mussel</name>
    <name type="synonym">Mytilus polymorpha</name>
    <dbReference type="NCBI Taxonomy" id="45954"/>
    <lineage>
        <taxon>Eukaryota</taxon>
        <taxon>Metazoa</taxon>
        <taxon>Spiralia</taxon>
        <taxon>Lophotrochozoa</taxon>
        <taxon>Mollusca</taxon>
        <taxon>Bivalvia</taxon>
        <taxon>Autobranchia</taxon>
        <taxon>Heteroconchia</taxon>
        <taxon>Euheterodonta</taxon>
        <taxon>Imparidentia</taxon>
        <taxon>Neoheterodontei</taxon>
        <taxon>Myida</taxon>
        <taxon>Dreissenoidea</taxon>
        <taxon>Dreissenidae</taxon>
        <taxon>Dreissena</taxon>
    </lineage>
</organism>
<accession>A0A9D4FVS2</accession>
<dbReference type="Proteomes" id="UP000828390">
    <property type="component" value="Unassembled WGS sequence"/>
</dbReference>
<comment type="caution">
    <text evidence="1">The sequence shown here is derived from an EMBL/GenBank/DDBJ whole genome shotgun (WGS) entry which is preliminary data.</text>
</comment>
<dbReference type="EMBL" id="JAIWYP010000006">
    <property type="protein sequence ID" value="KAH3805261.1"/>
    <property type="molecule type" value="Genomic_DNA"/>
</dbReference>
<reference evidence="1" key="1">
    <citation type="journal article" date="2019" name="bioRxiv">
        <title>The Genome of the Zebra Mussel, Dreissena polymorpha: A Resource for Invasive Species Research.</title>
        <authorList>
            <person name="McCartney M.A."/>
            <person name="Auch B."/>
            <person name="Kono T."/>
            <person name="Mallez S."/>
            <person name="Zhang Y."/>
            <person name="Obille A."/>
            <person name="Becker A."/>
            <person name="Abrahante J.E."/>
            <person name="Garbe J."/>
            <person name="Badalamenti J.P."/>
            <person name="Herman A."/>
            <person name="Mangelson H."/>
            <person name="Liachko I."/>
            <person name="Sullivan S."/>
            <person name="Sone E.D."/>
            <person name="Koren S."/>
            <person name="Silverstein K.A.T."/>
            <person name="Beckman K.B."/>
            <person name="Gohl D.M."/>
        </authorList>
    </citation>
    <scope>NUCLEOTIDE SEQUENCE</scope>
    <source>
        <strain evidence="1">Duluth1</strain>
        <tissue evidence="1">Whole animal</tissue>
    </source>
</reference>
<reference evidence="1" key="2">
    <citation type="submission" date="2020-11" db="EMBL/GenBank/DDBJ databases">
        <authorList>
            <person name="McCartney M.A."/>
            <person name="Auch B."/>
            <person name="Kono T."/>
            <person name="Mallez S."/>
            <person name="Becker A."/>
            <person name="Gohl D.M."/>
            <person name="Silverstein K.A.T."/>
            <person name="Koren S."/>
            <person name="Bechman K.B."/>
            <person name="Herman A."/>
            <person name="Abrahante J.E."/>
            <person name="Garbe J."/>
        </authorList>
    </citation>
    <scope>NUCLEOTIDE SEQUENCE</scope>
    <source>
        <strain evidence="1">Duluth1</strain>
        <tissue evidence="1">Whole animal</tissue>
    </source>
</reference>
<gene>
    <name evidence="1" type="ORF">DPMN_133558</name>
</gene>
<evidence type="ECO:0000313" key="1">
    <source>
        <dbReference type="EMBL" id="KAH3805261.1"/>
    </source>
</evidence>
<name>A0A9D4FVS2_DREPO</name>